<evidence type="ECO:0000313" key="3">
    <source>
        <dbReference type="EnsemblMetazoa" id="Aqu2.1.32615_001"/>
    </source>
</evidence>
<dbReference type="CDD" id="cd00063">
    <property type="entry name" value="FN3"/>
    <property type="match status" value="2"/>
</dbReference>
<protein>
    <submittedName>
        <fullName evidence="3">Uncharacterized protein</fullName>
    </submittedName>
</protein>
<sequence>MGQEPSDILPTKGVQLYLPYTNRIIFDYSIISSGMFYDSDQNDDPDNIVDALWCQSAYPSSNIGVWYYPNGTQVPSFDGNFTDPSAPGPVFSKRFRGQIALARRDELSGYEGLYKCIIPDENGVNQVLVVGAYTDTGYNNNNGPNADSTMQFTFLSSNRLATPPVFSLNFNVNNGPPTTVKCSLNGNEISTELYRAVVYGPGFVTRVSVTVRLREAGNYQCTVSNERVNDGTINFITAMSSTSSLTIRVSEIPNGFTAKRLSSGLTHVMLSWSSVFGATGYEIYRQQSSYNPYSALSTTLTAVNITSGLYQGNEYTYYIVSYMSNNSLPSNSTSVTISIENPIVNDFVATAITYSTIDLIWSSPTAVVPIRYDINRRCRILCNSSGSSVIDTSVLSPHKLTGISPYSQCTLNLIGIYGDETANLATYVTITNLTAPTASVDNILLSSITLTSMTVSWDEVPCNGRNGPITGYYLTYTNISSDTSYTVNITGGDNRMYHLTGLIPFTNYTVSIIPYNYGMTGPARQENQITPESIPGIISNFEQNHTALTEISILWNPPTIPNGIITAYEIRYRESTSTGPYNITNTTNTHYSIVGLMHDTSYIIGVRAYTSIGPGEWTEREYTTAQLPIVSNFSVTQVNATALEFQWLSVKEKEAYFYTVYYISSFCSGSLTFSKNSSYHIIPAEGIAGIKYTYRLNQEGIDGPTYELADSAPQLSHAPAEYETIAQL</sequence>
<dbReference type="eggNOG" id="KOG4221">
    <property type="taxonomic scope" value="Eukaryota"/>
</dbReference>
<feature type="domain" description="Fibronectin type-III" evidence="2">
    <location>
        <begin position="439"/>
        <end position="533"/>
    </location>
</feature>
<feature type="domain" description="Fibronectin type-III" evidence="2">
    <location>
        <begin position="534"/>
        <end position="628"/>
    </location>
</feature>
<dbReference type="GO" id="GO:0043235">
    <property type="term" value="C:receptor complex"/>
    <property type="evidence" value="ECO:0007669"/>
    <property type="project" value="TreeGrafter"/>
</dbReference>
<dbReference type="Pfam" id="PF00041">
    <property type="entry name" value="fn3"/>
    <property type="match status" value="2"/>
</dbReference>
<dbReference type="PANTHER" id="PTHR46957:SF1">
    <property type="entry name" value="PHOSPHATIDYLINOSITOL PHOSPHATASE PTPRQ"/>
    <property type="match status" value="1"/>
</dbReference>
<dbReference type="EnsemblMetazoa" id="Aqu2.1.32615_001">
    <property type="protein sequence ID" value="Aqu2.1.32615_001"/>
    <property type="gene ID" value="Aqu2.1.32615"/>
</dbReference>
<dbReference type="PRINTS" id="PR00014">
    <property type="entry name" value="FNTYPEIII"/>
</dbReference>
<reference evidence="3" key="1">
    <citation type="submission" date="2017-05" db="UniProtKB">
        <authorList>
            <consortium name="EnsemblMetazoa"/>
        </authorList>
    </citation>
    <scope>IDENTIFICATION</scope>
</reference>
<dbReference type="AlphaFoldDB" id="A0A1X7UXC4"/>
<dbReference type="SMART" id="SM00060">
    <property type="entry name" value="FN3"/>
    <property type="match status" value="4"/>
</dbReference>
<organism evidence="3">
    <name type="scientific">Amphimedon queenslandica</name>
    <name type="common">Sponge</name>
    <dbReference type="NCBI Taxonomy" id="400682"/>
    <lineage>
        <taxon>Eukaryota</taxon>
        <taxon>Metazoa</taxon>
        <taxon>Porifera</taxon>
        <taxon>Demospongiae</taxon>
        <taxon>Heteroscleromorpha</taxon>
        <taxon>Haplosclerida</taxon>
        <taxon>Niphatidae</taxon>
        <taxon>Amphimedon</taxon>
    </lineage>
</organism>
<feature type="domain" description="Ig-like" evidence="1">
    <location>
        <begin position="163"/>
        <end position="246"/>
    </location>
</feature>
<proteinExistence type="predicted"/>
<dbReference type="Gene3D" id="2.60.40.10">
    <property type="entry name" value="Immunoglobulins"/>
    <property type="match status" value="3"/>
</dbReference>
<accession>A0A1X7UXC4</accession>
<dbReference type="InterPro" id="IPR003961">
    <property type="entry name" value="FN3_dom"/>
</dbReference>
<dbReference type="InterPro" id="IPR007110">
    <property type="entry name" value="Ig-like_dom"/>
</dbReference>
<dbReference type="PROSITE" id="PS50853">
    <property type="entry name" value="FN3"/>
    <property type="match status" value="2"/>
</dbReference>
<dbReference type="InterPro" id="IPR013783">
    <property type="entry name" value="Ig-like_fold"/>
</dbReference>
<dbReference type="OrthoDB" id="4062651at2759"/>
<dbReference type="PROSITE" id="PS50835">
    <property type="entry name" value="IG_LIKE"/>
    <property type="match status" value="1"/>
</dbReference>
<dbReference type="InterPro" id="IPR036116">
    <property type="entry name" value="FN3_sf"/>
</dbReference>
<dbReference type="PANTHER" id="PTHR46957">
    <property type="entry name" value="CYTOKINE RECEPTOR"/>
    <property type="match status" value="1"/>
</dbReference>
<evidence type="ECO:0000259" key="1">
    <source>
        <dbReference type="PROSITE" id="PS50835"/>
    </source>
</evidence>
<name>A0A1X7UXC4_AMPQE</name>
<dbReference type="InterPro" id="IPR050713">
    <property type="entry name" value="RTP_Phos/Ushers"/>
</dbReference>
<dbReference type="SUPFAM" id="SSF49265">
    <property type="entry name" value="Fibronectin type III"/>
    <property type="match status" value="1"/>
</dbReference>
<dbReference type="InParanoid" id="A0A1X7UXC4"/>
<evidence type="ECO:0000259" key="2">
    <source>
        <dbReference type="PROSITE" id="PS50853"/>
    </source>
</evidence>